<comment type="similarity">
    <text evidence="1 13">Belongs to the ATP-dependent AMP-binding enzyme family.</text>
</comment>
<evidence type="ECO:0000256" key="7">
    <source>
        <dbReference type="ARBA" id="ARBA00024484"/>
    </source>
</evidence>
<dbReference type="PROSITE" id="PS00455">
    <property type="entry name" value="AMP_BINDING"/>
    <property type="match status" value="1"/>
</dbReference>
<dbReference type="GO" id="GO:0005524">
    <property type="term" value="F:ATP binding"/>
    <property type="evidence" value="ECO:0007669"/>
    <property type="project" value="UniProtKB-KW"/>
</dbReference>
<dbReference type="PANTHER" id="PTHR43272:SF43">
    <property type="entry name" value="LONG-CHAIN-FATTY-ACID--COA LIGASE"/>
    <property type="match status" value="1"/>
</dbReference>
<evidence type="ECO:0000256" key="2">
    <source>
        <dbReference type="ARBA" id="ARBA00022598"/>
    </source>
</evidence>
<evidence type="ECO:0000259" key="15">
    <source>
        <dbReference type="Pfam" id="PF00501"/>
    </source>
</evidence>
<proteinExistence type="inferred from homology"/>
<dbReference type="Pfam" id="PF00501">
    <property type="entry name" value="AMP-binding"/>
    <property type="match status" value="1"/>
</dbReference>
<comment type="catalytic activity">
    <reaction evidence="12">
        <text>hexadecanoate + ATP + CoA = hexadecanoyl-CoA + AMP + diphosphate</text>
        <dbReference type="Rhea" id="RHEA:30751"/>
        <dbReference type="ChEBI" id="CHEBI:7896"/>
        <dbReference type="ChEBI" id="CHEBI:30616"/>
        <dbReference type="ChEBI" id="CHEBI:33019"/>
        <dbReference type="ChEBI" id="CHEBI:57287"/>
        <dbReference type="ChEBI" id="CHEBI:57379"/>
        <dbReference type="ChEBI" id="CHEBI:456215"/>
    </reaction>
    <physiologicalReaction direction="left-to-right" evidence="12">
        <dbReference type="Rhea" id="RHEA:30752"/>
    </physiologicalReaction>
</comment>
<accession>A0A016TFA2</accession>
<organism evidence="16 17">
    <name type="scientific">Ancylostoma ceylanicum</name>
    <dbReference type="NCBI Taxonomy" id="53326"/>
    <lineage>
        <taxon>Eukaryota</taxon>
        <taxon>Metazoa</taxon>
        <taxon>Ecdysozoa</taxon>
        <taxon>Nematoda</taxon>
        <taxon>Chromadorea</taxon>
        <taxon>Rhabditida</taxon>
        <taxon>Rhabditina</taxon>
        <taxon>Rhabditomorpha</taxon>
        <taxon>Strongyloidea</taxon>
        <taxon>Ancylostomatidae</taxon>
        <taxon>Ancylostomatinae</taxon>
        <taxon>Ancylostoma</taxon>
    </lineage>
</organism>
<keyword evidence="13" id="KW-0443">Lipid metabolism</keyword>
<protein>
    <recommendedName>
        <fullName evidence="13">Long-chain-fatty-acid--CoA ligase</fullName>
        <ecNumber evidence="13">6.2.1.3</ecNumber>
    </recommendedName>
</protein>
<evidence type="ECO:0000256" key="11">
    <source>
        <dbReference type="ARBA" id="ARBA00024565"/>
    </source>
</evidence>
<comment type="catalytic activity">
    <reaction evidence="6">
        <text>5-hydroxy-(6E,8Z,11Z,14Z)-eicosatetraenoate + ATP + CoA = 5-hydroxy-(6E,8Z,11Z,14Z)-eicosatetraenoyl-CoA + AMP + diphosphate</text>
        <dbReference type="Rhea" id="RHEA:52108"/>
        <dbReference type="ChEBI" id="CHEBI:30616"/>
        <dbReference type="ChEBI" id="CHEBI:33019"/>
        <dbReference type="ChEBI" id="CHEBI:57287"/>
        <dbReference type="ChEBI" id="CHEBI:65341"/>
        <dbReference type="ChEBI" id="CHEBI:136407"/>
        <dbReference type="ChEBI" id="CHEBI:456215"/>
    </reaction>
    <physiologicalReaction direction="left-to-right" evidence="6">
        <dbReference type="Rhea" id="RHEA:52109"/>
    </physiologicalReaction>
</comment>
<dbReference type="CDD" id="cd05927">
    <property type="entry name" value="LC-FACS_euk"/>
    <property type="match status" value="1"/>
</dbReference>
<evidence type="ECO:0000256" key="8">
    <source>
        <dbReference type="ARBA" id="ARBA00024495"/>
    </source>
</evidence>
<dbReference type="OrthoDB" id="1700726at2759"/>
<dbReference type="Gene3D" id="3.40.50.12780">
    <property type="entry name" value="N-terminal domain of ligase-like"/>
    <property type="match status" value="1"/>
</dbReference>
<dbReference type="EMBL" id="JARK01001444">
    <property type="protein sequence ID" value="EYC01340.1"/>
    <property type="molecule type" value="Genomic_DNA"/>
</dbReference>
<evidence type="ECO:0000256" key="10">
    <source>
        <dbReference type="ARBA" id="ARBA00024548"/>
    </source>
</evidence>
<keyword evidence="14" id="KW-0812">Transmembrane</keyword>
<comment type="function">
    <text evidence="13">Catalyzes the conversion of long-chain fatty acids to their active form acyl-CoAs for both synthesis of cellular lipids, and degradation via beta-oxidation.</text>
</comment>
<dbReference type="GO" id="GO:0016020">
    <property type="term" value="C:membrane"/>
    <property type="evidence" value="ECO:0007669"/>
    <property type="project" value="TreeGrafter"/>
</dbReference>
<evidence type="ECO:0000256" key="4">
    <source>
        <dbReference type="ARBA" id="ARBA00022832"/>
    </source>
</evidence>
<dbReference type="GO" id="GO:0005783">
    <property type="term" value="C:endoplasmic reticulum"/>
    <property type="evidence" value="ECO:0007669"/>
    <property type="project" value="TreeGrafter"/>
</dbReference>
<sequence length="706" mass="78617">MSKALACKRASWTTWRAMLAIVMWAFFPGAIALLGSAFFLFLRSRSKKPITPPPNVSRDKQSLPVKGEPGVYKSGLLTNENENVIENIFAGVDTLWDAFNRGMKESGNGHCAGTRGSDGKYRFRKYSDILRDSQNLASAFLGDLGLKPGDKIGIYSQNRPEWLVSALACVQQSIVVVPLYDTLGPDAAAFIVSQADISVIIVDTVAKARNLASKKTAMPTLKTVVMVDKNEATAEVVEEMKSSGISLISLSDVIEMGVKNPQPQHLPNKDDTYIICYTSGTTGTPKGVIITHRNILANISGWAYMIDKLEPEILDNKTLMISYLPLSHMMEQVSHWTAIMYGARIGYFSGSIQRLTDDIKALRPTAFPVVPRLLNRLYGAIQSKVQNGNFLVRMIYNIAYAKKLDLLKQGITTKESFWDKLVFNRIQEQLGGQVEIMATGSAPISEEVLQTCRIALGATIVEAYGQTECTAMATITWPGDWTGGHCGGVAPCCNIKLADVPELNYFAKDGKGEIMVRGPSVTKGYYKDPEKTAELFDEHGFVHTGDVGELLPNGTIRIIDRKKHIFKLAQGEYVAPEKIENVYIRSPVLQQVYVDGNSLERWLIAIVVPEPKVLEQWNEEHGVKGRSLKEICADKKAQEYVLSQLHQIGKENKLNSIEQVKRVYLEVEPFTVENDLLTPTLKAKRPQLRKKYKEIMNRIYDENRDS</sequence>
<reference evidence="17" key="1">
    <citation type="journal article" date="2015" name="Nat. Genet.">
        <title>The genome and transcriptome of the zoonotic hookworm Ancylostoma ceylanicum identify infection-specific gene families.</title>
        <authorList>
            <person name="Schwarz E.M."/>
            <person name="Hu Y."/>
            <person name="Antoshechkin I."/>
            <person name="Miller M.M."/>
            <person name="Sternberg P.W."/>
            <person name="Aroian R.V."/>
        </authorList>
    </citation>
    <scope>NUCLEOTIDE SEQUENCE</scope>
    <source>
        <strain evidence="17">HY135</strain>
    </source>
</reference>
<keyword evidence="17" id="KW-1185">Reference proteome</keyword>
<evidence type="ECO:0000256" key="13">
    <source>
        <dbReference type="RuleBase" id="RU369030"/>
    </source>
</evidence>
<dbReference type="GO" id="GO:0047676">
    <property type="term" value="F:arachidonate-CoA ligase activity"/>
    <property type="evidence" value="ECO:0007669"/>
    <property type="project" value="UniProtKB-EC"/>
</dbReference>
<gene>
    <name evidence="16" type="primary">Acey_s0108.g5</name>
    <name evidence="16" type="ORF">Y032_0108g5</name>
</gene>
<comment type="catalytic activity">
    <reaction evidence="7">
        <text>a long-chain fatty acid + ATP + CoA = a long-chain fatty acyl-CoA + AMP + diphosphate</text>
        <dbReference type="Rhea" id="RHEA:15421"/>
        <dbReference type="ChEBI" id="CHEBI:30616"/>
        <dbReference type="ChEBI" id="CHEBI:33019"/>
        <dbReference type="ChEBI" id="CHEBI:57287"/>
        <dbReference type="ChEBI" id="CHEBI:57560"/>
        <dbReference type="ChEBI" id="CHEBI:83139"/>
        <dbReference type="ChEBI" id="CHEBI:456215"/>
        <dbReference type="EC" id="6.2.1.3"/>
    </reaction>
    <physiologicalReaction direction="left-to-right" evidence="7">
        <dbReference type="Rhea" id="RHEA:15422"/>
    </physiologicalReaction>
</comment>
<dbReference type="Proteomes" id="UP000024635">
    <property type="component" value="Unassembled WGS sequence"/>
</dbReference>
<keyword evidence="3 13" id="KW-0547">Nucleotide-binding</keyword>
<comment type="catalytic activity">
    <reaction evidence="10">
        <text>(5Z,8Z,11Z,14Z)-eicosatetraenoate + ATP + CoA = (5Z,8Z,11Z,14Z)-eicosatetraenoyl-CoA + AMP + diphosphate</text>
        <dbReference type="Rhea" id="RHEA:19713"/>
        <dbReference type="ChEBI" id="CHEBI:30616"/>
        <dbReference type="ChEBI" id="CHEBI:32395"/>
        <dbReference type="ChEBI" id="CHEBI:33019"/>
        <dbReference type="ChEBI" id="CHEBI:57287"/>
        <dbReference type="ChEBI" id="CHEBI:57368"/>
        <dbReference type="ChEBI" id="CHEBI:456215"/>
        <dbReference type="EC" id="6.2.1.15"/>
    </reaction>
    <physiologicalReaction direction="left-to-right" evidence="10">
        <dbReference type="Rhea" id="RHEA:19714"/>
    </physiologicalReaction>
</comment>
<feature type="transmembrane region" description="Helical" evidence="14">
    <location>
        <begin position="21"/>
        <end position="42"/>
    </location>
</feature>
<keyword evidence="5 13" id="KW-0067">ATP-binding</keyword>
<dbReference type="STRING" id="53326.A0A016TFA2"/>
<keyword evidence="2 13" id="KW-0436">Ligase</keyword>
<comment type="catalytic activity">
    <reaction evidence="11">
        <text>(E)-hexadec-2-enoate + ATP + CoA = (2E)-hexadecenoyl-CoA + AMP + diphosphate</text>
        <dbReference type="Rhea" id="RHEA:36139"/>
        <dbReference type="ChEBI" id="CHEBI:30616"/>
        <dbReference type="ChEBI" id="CHEBI:33019"/>
        <dbReference type="ChEBI" id="CHEBI:57287"/>
        <dbReference type="ChEBI" id="CHEBI:61526"/>
        <dbReference type="ChEBI" id="CHEBI:72745"/>
        <dbReference type="ChEBI" id="CHEBI:456215"/>
    </reaction>
    <physiologicalReaction direction="left-to-right" evidence="11">
        <dbReference type="Rhea" id="RHEA:36140"/>
    </physiologicalReaction>
</comment>
<evidence type="ECO:0000256" key="5">
    <source>
        <dbReference type="ARBA" id="ARBA00022840"/>
    </source>
</evidence>
<evidence type="ECO:0000313" key="16">
    <source>
        <dbReference type="EMBL" id="EYC01340.1"/>
    </source>
</evidence>
<comment type="catalytic activity">
    <reaction evidence="8">
        <text>12-hydroxy-(5Z,8Z,10E,14Z)-eicosatetraenoate + ATP + CoA = 12-hydroxy-(5Z,8Z,10E,14Z)-eicosatetraenoyl-CoA + AMP + diphosphate</text>
        <dbReference type="Rhea" id="RHEA:52112"/>
        <dbReference type="ChEBI" id="CHEBI:30616"/>
        <dbReference type="ChEBI" id="CHEBI:33019"/>
        <dbReference type="ChEBI" id="CHEBI:57287"/>
        <dbReference type="ChEBI" id="CHEBI:90718"/>
        <dbReference type="ChEBI" id="CHEBI:136408"/>
        <dbReference type="ChEBI" id="CHEBI:456215"/>
    </reaction>
    <physiologicalReaction direction="left-to-right" evidence="8">
        <dbReference type="Rhea" id="RHEA:52113"/>
    </physiologicalReaction>
</comment>
<keyword evidence="4 13" id="KW-0276">Fatty acid metabolism</keyword>
<dbReference type="InterPro" id="IPR045311">
    <property type="entry name" value="LC-FACS_euk"/>
</dbReference>
<dbReference type="SUPFAM" id="SSF56801">
    <property type="entry name" value="Acetyl-CoA synthetase-like"/>
    <property type="match status" value="1"/>
</dbReference>
<dbReference type="PANTHER" id="PTHR43272">
    <property type="entry name" value="LONG-CHAIN-FATTY-ACID--COA LIGASE"/>
    <property type="match status" value="1"/>
</dbReference>
<keyword evidence="14" id="KW-0472">Membrane</keyword>
<evidence type="ECO:0000256" key="12">
    <source>
        <dbReference type="ARBA" id="ARBA00049139"/>
    </source>
</evidence>
<evidence type="ECO:0000313" key="17">
    <source>
        <dbReference type="Proteomes" id="UP000024635"/>
    </source>
</evidence>
<evidence type="ECO:0000256" key="14">
    <source>
        <dbReference type="SAM" id="Phobius"/>
    </source>
</evidence>
<name>A0A016TFA2_9BILA</name>
<evidence type="ECO:0000256" key="3">
    <source>
        <dbReference type="ARBA" id="ARBA00022741"/>
    </source>
</evidence>
<dbReference type="InterPro" id="IPR042099">
    <property type="entry name" value="ANL_N_sf"/>
</dbReference>
<evidence type="ECO:0000256" key="6">
    <source>
        <dbReference type="ARBA" id="ARBA00024469"/>
    </source>
</evidence>
<keyword evidence="14" id="KW-1133">Transmembrane helix</keyword>
<comment type="catalytic activity">
    <reaction evidence="9">
        <text>15-hydroxy-(5Z,8Z,11Z,13E)-eicosatetraenoate + ATP + CoA = 15-hydroxy-(5Z,8Z,11Z,13E)-eicosatetraenoyl-CoA + AMP + diphosphate</text>
        <dbReference type="Rhea" id="RHEA:52116"/>
        <dbReference type="ChEBI" id="CHEBI:30616"/>
        <dbReference type="ChEBI" id="CHEBI:33019"/>
        <dbReference type="ChEBI" id="CHEBI:57287"/>
        <dbReference type="ChEBI" id="CHEBI:78832"/>
        <dbReference type="ChEBI" id="CHEBI:136409"/>
        <dbReference type="ChEBI" id="CHEBI:456215"/>
    </reaction>
    <physiologicalReaction direction="left-to-right" evidence="9">
        <dbReference type="Rhea" id="RHEA:52117"/>
    </physiologicalReaction>
</comment>
<comment type="caution">
    <text evidence="16">The sequence shown here is derived from an EMBL/GenBank/DDBJ whole genome shotgun (WGS) entry which is preliminary data.</text>
</comment>
<dbReference type="AlphaFoldDB" id="A0A016TFA2"/>
<evidence type="ECO:0000256" key="9">
    <source>
        <dbReference type="ARBA" id="ARBA00024532"/>
    </source>
</evidence>
<dbReference type="InterPro" id="IPR000873">
    <property type="entry name" value="AMP-dep_synth/lig_dom"/>
</dbReference>
<feature type="domain" description="AMP-dependent synthetase/ligase" evidence="15">
    <location>
        <begin position="122"/>
        <end position="526"/>
    </location>
</feature>
<dbReference type="InterPro" id="IPR020845">
    <property type="entry name" value="AMP-binding_CS"/>
</dbReference>
<dbReference type="EC" id="6.2.1.3" evidence="13"/>
<evidence type="ECO:0000256" key="1">
    <source>
        <dbReference type="ARBA" id="ARBA00006432"/>
    </source>
</evidence>